<evidence type="ECO:0008006" key="3">
    <source>
        <dbReference type="Google" id="ProtNLM"/>
    </source>
</evidence>
<sequence length="83" mass="9363">MLELTKFLNKLTKSDLLVFTVTSERTYCRFFLEGVYVSRMYITDATLLAELLPLVGEEIDAAGINKLKQLYLASDTHSAVDTL</sequence>
<accession>A0ABV1RXN6</accession>
<dbReference type="EMBL" id="JBEOKT010000019">
    <property type="protein sequence ID" value="MER2999169.1"/>
    <property type="molecule type" value="Genomic_DNA"/>
</dbReference>
<gene>
    <name evidence="1" type="ORF">ABS362_16580</name>
</gene>
<dbReference type="Proteomes" id="UP001476807">
    <property type="component" value="Unassembled WGS sequence"/>
</dbReference>
<protein>
    <recommendedName>
        <fullName evidence="3">DUF4143 domain-containing protein</fullName>
    </recommendedName>
</protein>
<reference evidence="1 2" key="1">
    <citation type="submission" date="2024-06" db="EMBL/GenBank/DDBJ databases">
        <title>Pontibacter populi HYL7-15.</title>
        <authorList>
            <person name="Kim M.K."/>
        </authorList>
    </citation>
    <scope>NUCLEOTIDE SEQUENCE [LARGE SCALE GENOMIC DNA]</scope>
    <source>
        <strain evidence="1 2">HYL7-15</strain>
    </source>
</reference>
<organism evidence="1 2">
    <name type="scientific">Pontibacter populi</name>
    <dbReference type="NCBI Taxonomy" id="890055"/>
    <lineage>
        <taxon>Bacteria</taxon>
        <taxon>Pseudomonadati</taxon>
        <taxon>Bacteroidota</taxon>
        <taxon>Cytophagia</taxon>
        <taxon>Cytophagales</taxon>
        <taxon>Hymenobacteraceae</taxon>
        <taxon>Pontibacter</taxon>
    </lineage>
</organism>
<keyword evidence="2" id="KW-1185">Reference proteome</keyword>
<name>A0ABV1RXN6_9BACT</name>
<dbReference type="RefSeq" id="WP_350413798.1">
    <property type="nucleotide sequence ID" value="NZ_JBEOKT010000019.1"/>
</dbReference>
<evidence type="ECO:0000313" key="1">
    <source>
        <dbReference type="EMBL" id="MER2999169.1"/>
    </source>
</evidence>
<evidence type="ECO:0000313" key="2">
    <source>
        <dbReference type="Proteomes" id="UP001476807"/>
    </source>
</evidence>
<comment type="caution">
    <text evidence="1">The sequence shown here is derived from an EMBL/GenBank/DDBJ whole genome shotgun (WGS) entry which is preliminary data.</text>
</comment>
<proteinExistence type="predicted"/>